<gene>
    <name evidence="1" type="ORF">C1I93_09860</name>
</gene>
<reference evidence="1 2" key="1">
    <citation type="submission" date="2018-01" db="EMBL/GenBank/DDBJ databases">
        <title>Draft genome sequence of Jishengella endophytica.</title>
        <authorList>
            <person name="Sahin N."/>
            <person name="Ay H."/>
            <person name="Saygin H."/>
        </authorList>
    </citation>
    <scope>NUCLEOTIDE SEQUENCE [LARGE SCALE GENOMIC DNA]</scope>
    <source>
        <strain evidence="1 2">DSM 45430</strain>
    </source>
</reference>
<evidence type="ECO:0000313" key="2">
    <source>
        <dbReference type="Proteomes" id="UP000248627"/>
    </source>
</evidence>
<sequence length="323" mass="36221">MSSAWRSMRSRLLTPSRRDTLLATRGFHTKDQYARELLETVGGTFVTGFGHATYARTPQEAEHLLESVDRPFRGFAYEGAAMGLAILDALRPVRGRGVEQLLAGRGAAHVYMVHVGIGWALARLPRWMWRRVLPTDPLLAWLALDGYGFHQGYFHTQRYVLRQHREHLRWPGDRPQPYAHRAFDQGIGRVLWFVEGADPRRVVTRIEGFHPDRRADLFSGAGLAATYAGGASETELHELWDRAGSHRRAVAQGSAFAAKARVRADLVTPHTHTATSVFCGLSPQHAAAMTDDALRDLPEDGALPAFEQWRRRIAEQFVALGRC</sequence>
<dbReference type="RefSeq" id="WP_111242958.1">
    <property type="nucleotide sequence ID" value="NZ_AP023358.1"/>
</dbReference>
<comment type="caution">
    <text evidence="1">The sequence shown here is derived from an EMBL/GenBank/DDBJ whole genome shotgun (WGS) entry which is preliminary data.</text>
</comment>
<evidence type="ECO:0000313" key="1">
    <source>
        <dbReference type="EMBL" id="PZF98086.1"/>
    </source>
</evidence>
<protein>
    <submittedName>
        <fullName evidence="1">Enediyne biosynthesis protein</fullName>
    </submittedName>
</protein>
<keyword evidence="2" id="KW-1185">Reference proteome</keyword>
<dbReference type="AlphaFoldDB" id="A0A2W2DLT2"/>
<dbReference type="Pfam" id="PF08012">
    <property type="entry name" value="DUF1702"/>
    <property type="match status" value="1"/>
</dbReference>
<name>A0A2W2DLT2_9ACTN</name>
<organism evidence="1 2">
    <name type="scientific">Micromonospora endophytica</name>
    <dbReference type="NCBI Taxonomy" id="515350"/>
    <lineage>
        <taxon>Bacteria</taxon>
        <taxon>Bacillati</taxon>
        <taxon>Actinomycetota</taxon>
        <taxon>Actinomycetes</taxon>
        <taxon>Micromonosporales</taxon>
        <taxon>Micromonosporaceae</taxon>
        <taxon>Micromonospora</taxon>
    </lineage>
</organism>
<dbReference type="EMBL" id="POTX01000047">
    <property type="protein sequence ID" value="PZF98086.1"/>
    <property type="molecule type" value="Genomic_DNA"/>
</dbReference>
<accession>A0A2W2DLT2</accession>
<dbReference type="Proteomes" id="UP000248627">
    <property type="component" value="Unassembled WGS sequence"/>
</dbReference>
<proteinExistence type="predicted"/>
<dbReference type="InterPro" id="IPR012964">
    <property type="entry name" value="DUF1702"/>
</dbReference>
<dbReference type="OrthoDB" id="2530105at2"/>